<dbReference type="InterPro" id="IPR008538">
    <property type="entry name" value="Uma2"/>
</dbReference>
<keyword evidence="3" id="KW-1185">Reference proteome</keyword>
<dbReference type="PANTHER" id="PTHR35400:SF1">
    <property type="entry name" value="SLR1083 PROTEIN"/>
    <property type="match status" value="1"/>
</dbReference>
<dbReference type="PANTHER" id="PTHR35400">
    <property type="entry name" value="SLR1083 PROTEIN"/>
    <property type="match status" value="1"/>
</dbReference>
<dbReference type="SUPFAM" id="SSF52980">
    <property type="entry name" value="Restriction endonuclease-like"/>
    <property type="match status" value="1"/>
</dbReference>
<reference evidence="2 3" key="1">
    <citation type="journal article" date="2018" name="Mol. Biol. Evol.">
        <title>Analysis of the draft genome of the red seaweed Gracilariopsis chorda provides insights into genome size evolution in Rhodophyta.</title>
        <authorList>
            <person name="Lee J."/>
            <person name="Yang E.C."/>
            <person name="Graf L."/>
            <person name="Yang J.H."/>
            <person name="Qiu H."/>
            <person name="Zel Zion U."/>
            <person name="Chan C.X."/>
            <person name="Stephens T.G."/>
            <person name="Weber A.P.M."/>
            <person name="Boo G.H."/>
            <person name="Boo S.M."/>
            <person name="Kim K.M."/>
            <person name="Shin Y."/>
            <person name="Jung M."/>
            <person name="Lee S.J."/>
            <person name="Yim H.S."/>
            <person name="Lee J.H."/>
            <person name="Bhattacharya D."/>
            <person name="Yoon H.S."/>
        </authorList>
    </citation>
    <scope>NUCLEOTIDE SEQUENCE [LARGE SCALE GENOMIC DNA]</scope>
    <source>
        <strain evidence="2 3">SKKU-2015</strain>
        <tissue evidence="2">Whole body</tissue>
    </source>
</reference>
<feature type="domain" description="Putative restriction endonuclease" evidence="1">
    <location>
        <begin position="61"/>
        <end position="207"/>
    </location>
</feature>
<sequence>MEQLSSSSCFISEQLLWRSRISRGGAPLLVSKHPTRRFTIMPRVMCLHSAAASHISRGLTVEEYHELIETGFLDHVRGELIDGFFIQMHPQSPLHSEILANLNHLLARNFLDVAVIRPGTPISLPDGKSEPEPDITLSRQGVYGHPEPRDIFVVMEVSNSSLDFDSTTKLTKYAASGIPEYWIIDVNKRTVRILRNPQGNRFMYDEVFFKGRITLAAFPKKEMDIGDIFLGLPAS</sequence>
<protein>
    <recommendedName>
        <fullName evidence="1">Putative restriction endonuclease domain-containing protein</fullName>
    </recommendedName>
</protein>
<dbReference type="CDD" id="cd06260">
    <property type="entry name" value="DUF820-like"/>
    <property type="match status" value="1"/>
</dbReference>
<comment type="caution">
    <text evidence="2">The sequence shown here is derived from an EMBL/GenBank/DDBJ whole genome shotgun (WGS) entry which is preliminary data.</text>
</comment>
<dbReference type="InterPro" id="IPR011335">
    <property type="entry name" value="Restrct_endonuc-II-like"/>
</dbReference>
<evidence type="ECO:0000313" key="2">
    <source>
        <dbReference type="EMBL" id="PXF42284.1"/>
    </source>
</evidence>
<name>A0A2V3IJL4_9FLOR</name>
<dbReference type="AlphaFoldDB" id="A0A2V3IJL4"/>
<dbReference type="OrthoDB" id="10603219at2759"/>
<dbReference type="EMBL" id="NBIV01000169">
    <property type="protein sequence ID" value="PXF42284.1"/>
    <property type="molecule type" value="Genomic_DNA"/>
</dbReference>
<dbReference type="Proteomes" id="UP000247409">
    <property type="component" value="Unassembled WGS sequence"/>
</dbReference>
<dbReference type="GO" id="GO:0006281">
    <property type="term" value="P:DNA repair"/>
    <property type="evidence" value="ECO:0007669"/>
    <property type="project" value="UniProtKB-ARBA"/>
</dbReference>
<proteinExistence type="predicted"/>
<organism evidence="2 3">
    <name type="scientific">Gracilariopsis chorda</name>
    <dbReference type="NCBI Taxonomy" id="448386"/>
    <lineage>
        <taxon>Eukaryota</taxon>
        <taxon>Rhodophyta</taxon>
        <taxon>Florideophyceae</taxon>
        <taxon>Rhodymeniophycidae</taxon>
        <taxon>Gracilariales</taxon>
        <taxon>Gracilariaceae</taxon>
        <taxon>Gracilariopsis</taxon>
    </lineage>
</organism>
<evidence type="ECO:0000313" key="3">
    <source>
        <dbReference type="Proteomes" id="UP000247409"/>
    </source>
</evidence>
<dbReference type="Gene3D" id="3.90.1570.10">
    <property type="entry name" value="tt1808, chain A"/>
    <property type="match status" value="1"/>
</dbReference>
<evidence type="ECO:0000259" key="1">
    <source>
        <dbReference type="Pfam" id="PF05685"/>
    </source>
</evidence>
<accession>A0A2V3IJL4</accession>
<dbReference type="Pfam" id="PF05685">
    <property type="entry name" value="Uma2"/>
    <property type="match status" value="1"/>
</dbReference>
<gene>
    <name evidence="2" type="ORF">BWQ96_08003</name>
</gene>
<dbReference type="InterPro" id="IPR012296">
    <property type="entry name" value="Nuclease_put_TT1808"/>
</dbReference>